<protein>
    <submittedName>
        <fullName evidence="1">Uncharacterized protein</fullName>
    </submittedName>
</protein>
<dbReference type="Gene3D" id="2.130.10.10">
    <property type="entry name" value="YVTN repeat-like/Quinoprotein amine dehydrogenase"/>
    <property type="match status" value="1"/>
</dbReference>
<dbReference type="InterPro" id="IPR015943">
    <property type="entry name" value="WD40/YVTN_repeat-like_dom_sf"/>
</dbReference>
<reference evidence="1 2" key="1">
    <citation type="submission" date="2014-04" db="EMBL/GenBank/DDBJ databases">
        <title>Evolutionary Origins and Diversification of the Mycorrhizal Mutualists.</title>
        <authorList>
            <consortium name="DOE Joint Genome Institute"/>
            <consortium name="Mycorrhizal Genomics Consortium"/>
            <person name="Kohler A."/>
            <person name="Kuo A."/>
            <person name="Nagy L.G."/>
            <person name="Floudas D."/>
            <person name="Copeland A."/>
            <person name="Barry K.W."/>
            <person name="Cichocki N."/>
            <person name="Veneault-Fourrey C."/>
            <person name="LaButti K."/>
            <person name="Lindquist E.A."/>
            <person name="Lipzen A."/>
            <person name="Lundell T."/>
            <person name="Morin E."/>
            <person name="Murat C."/>
            <person name="Riley R."/>
            <person name="Ohm R."/>
            <person name="Sun H."/>
            <person name="Tunlid A."/>
            <person name="Henrissat B."/>
            <person name="Grigoriev I.V."/>
            <person name="Hibbett D.S."/>
            <person name="Martin F."/>
        </authorList>
    </citation>
    <scope>NUCLEOTIDE SEQUENCE [LARGE SCALE GENOMIC DNA]</scope>
    <source>
        <strain evidence="1 2">Koide BX008</strain>
    </source>
</reference>
<dbReference type="InterPro" id="IPR001680">
    <property type="entry name" value="WD40_rpt"/>
</dbReference>
<dbReference type="InterPro" id="IPR036322">
    <property type="entry name" value="WD40_repeat_dom_sf"/>
</dbReference>
<dbReference type="Proteomes" id="UP000054549">
    <property type="component" value="Unassembled WGS sequence"/>
</dbReference>
<evidence type="ECO:0000313" key="2">
    <source>
        <dbReference type="Proteomes" id="UP000054549"/>
    </source>
</evidence>
<dbReference type="HOGENOM" id="CLU_2183275_0_0_1"/>
<evidence type="ECO:0000313" key="1">
    <source>
        <dbReference type="EMBL" id="KIL61928.1"/>
    </source>
</evidence>
<dbReference type="AlphaFoldDB" id="A0A0C2WZT4"/>
<sequence>MLCFVFCRPCFHLTQPLLAAALQNDGSAQLWNYRMGVLVDRFEEHEGLSVWSPAHTNAGPIRGVVIHPSRALLVTGSDDYKIRVQGQPPKSSGMVSSADICLVESTYTK</sequence>
<name>A0A0C2WZT4_AMAMK</name>
<dbReference type="EMBL" id="KN818278">
    <property type="protein sequence ID" value="KIL61928.1"/>
    <property type="molecule type" value="Genomic_DNA"/>
</dbReference>
<gene>
    <name evidence="1" type="ORF">M378DRAFT_13249</name>
</gene>
<accession>A0A0C2WZT4</accession>
<dbReference type="InParanoid" id="A0A0C2WZT4"/>
<dbReference type="OrthoDB" id="10261470at2759"/>
<dbReference type="SUPFAM" id="SSF50978">
    <property type="entry name" value="WD40 repeat-like"/>
    <property type="match status" value="1"/>
</dbReference>
<proteinExistence type="predicted"/>
<dbReference type="STRING" id="946122.A0A0C2WZT4"/>
<dbReference type="Pfam" id="PF00400">
    <property type="entry name" value="WD40"/>
    <property type="match status" value="1"/>
</dbReference>
<keyword evidence="2" id="KW-1185">Reference proteome</keyword>
<organism evidence="1 2">
    <name type="scientific">Amanita muscaria (strain Koide BX008)</name>
    <dbReference type="NCBI Taxonomy" id="946122"/>
    <lineage>
        <taxon>Eukaryota</taxon>
        <taxon>Fungi</taxon>
        <taxon>Dikarya</taxon>
        <taxon>Basidiomycota</taxon>
        <taxon>Agaricomycotina</taxon>
        <taxon>Agaricomycetes</taxon>
        <taxon>Agaricomycetidae</taxon>
        <taxon>Agaricales</taxon>
        <taxon>Pluteineae</taxon>
        <taxon>Amanitaceae</taxon>
        <taxon>Amanita</taxon>
    </lineage>
</organism>